<dbReference type="HOGENOM" id="CLU_1612301_0_0_1"/>
<dbReference type="CTD" id="175856"/>
<dbReference type="GeneID" id="175856"/>
<organism evidence="2 3">
    <name type="scientific">Caenorhabditis elegans</name>
    <dbReference type="NCBI Taxonomy" id="6239"/>
    <lineage>
        <taxon>Eukaryota</taxon>
        <taxon>Metazoa</taxon>
        <taxon>Ecdysozoa</taxon>
        <taxon>Nematoda</taxon>
        <taxon>Chromadorea</taxon>
        <taxon>Rhabditida</taxon>
        <taxon>Rhabditina</taxon>
        <taxon>Rhabditomorpha</taxon>
        <taxon>Rhabditoidea</taxon>
        <taxon>Rhabditidae</taxon>
        <taxon>Peloderinae</taxon>
        <taxon>Caenorhabditis</taxon>
    </lineage>
</organism>
<dbReference type="InParanoid" id="Q20258"/>
<dbReference type="AlphaFoldDB" id="Q20258"/>
<dbReference type="PANTHER" id="PTHR34151">
    <property type="entry name" value="PROTEIN CBG24195"/>
    <property type="match status" value="1"/>
</dbReference>
<dbReference type="RefSeq" id="NP_498319.1">
    <property type="nucleotide sequence ID" value="NM_065918.8"/>
</dbReference>
<dbReference type="AGR" id="WB:WBGene00018253"/>
<accession>Q20258</accession>
<keyword evidence="1" id="KW-1133">Transmembrane helix</keyword>
<dbReference type="STRING" id="6239.F40H6.1.1"/>
<sequence length="165" mass="18102">MLMYWKLIALAVLLGIGIIIHMVGIFSPWWTYRKKLVRVAGDDDEYDHWGVTTFGALPVSGQFAAILLDVSLIAYLAVLGVLGFIWWQVSNNGYTQFIRKMFFGFLGCSGTIIGTTILATISFAIAKDSNMSMGSSMWFCLVGGVFFNGAACGLAAYVTFCETFT</sequence>
<evidence type="ECO:0000313" key="3">
    <source>
        <dbReference type="Proteomes" id="UP000001940"/>
    </source>
</evidence>
<dbReference type="InterPro" id="IPR009545">
    <property type="entry name" value="Claudin-like"/>
</dbReference>
<dbReference type="PaxDb" id="6239-F40H6.1"/>
<feature type="transmembrane region" description="Helical" evidence="1">
    <location>
        <begin position="72"/>
        <end position="89"/>
    </location>
</feature>
<feature type="transmembrane region" description="Helical" evidence="1">
    <location>
        <begin position="101"/>
        <end position="126"/>
    </location>
</feature>
<reference evidence="2 3" key="1">
    <citation type="journal article" date="1998" name="Science">
        <title>Genome sequence of the nematode C. elegans: a platform for investigating biology.</title>
        <authorList>
            <consortium name="The C. elegans sequencing consortium"/>
            <person name="Sulson J.E."/>
            <person name="Waterston R."/>
        </authorList>
    </citation>
    <scope>NUCLEOTIDE SEQUENCE [LARGE SCALE GENOMIC DNA]</scope>
    <source>
        <strain evidence="2 3">Bristol N2</strain>
    </source>
</reference>
<keyword evidence="3" id="KW-1185">Reference proteome</keyword>
<dbReference type="Proteomes" id="UP000001940">
    <property type="component" value="Chromosome III"/>
</dbReference>
<dbReference type="KEGG" id="cel:CELE_F40H6.1"/>
<protein>
    <submittedName>
        <fullName evidence="2">Sulf_transp domain-containing protein</fullName>
    </submittedName>
</protein>
<keyword evidence="1" id="KW-0472">Membrane</keyword>
<dbReference type="WormBase" id="F40H6.1">
    <property type="protein sequence ID" value="CE01278"/>
    <property type="gene ID" value="WBGene00018253"/>
    <property type="gene designation" value="clc-10"/>
</dbReference>
<keyword evidence="1" id="KW-0812">Transmembrane</keyword>
<dbReference type="PIR" id="G88473">
    <property type="entry name" value="G88473"/>
</dbReference>
<dbReference type="Pfam" id="PF06653">
    <property type="entry name" value="Claudin_3"/>
    <property type="match status" value="1"/>
</dbReference>
<dbReference type="UCSC" id="F40H6.1">
    <property type="organism name" value="c. elegans"/>
</dbReference>
<evidence type="ECO:0000313" key="2">
    <source>
        <dbReference type="EMBL" id="CCD63185.1"/>
    </source>
</evidence>
<dbReference type="Bgee" id="WBGene00018253">
    <property type="expression patterns" value="Expressed in material anatomical entity and 2 other cell types or tissues"/>
</dbReference>
<dbReference type="EMBL" id="BX284603">
    <property type="protein sequence ID" value="CCD63185.1"/>
    <property type="molecule type" value="Genomic_DNA"/>
</dbReference>
<evidence type="ECO:0000313" key="4">
    <source>
        <dbReference type="WormBase" id="F40H6.1"/>
    </source>
</evidence>
<gene>
    <name evidence="2 4" type="primary">clc-10</name>
    <name evidence="2" type="ORF">CELE_F40H6.1</name>
    <name evidence="4" type="ORF">F40H6.1</name>
</gene>
<name>Q20258_CAEEL</name>
<evidence type="ECO:0000256" key="1">
    <source>
        <dbReference type="SAM" id="Phobius"/>
    </source>
</evidence>
<proteinExistence type="predicted"/>
<feature type="transmembrane region" description="Helical" evidence="1">
    <location>
        <begin position="7"/>
        <end position="29"/>
    </location>
</feature>
<feature type="transmembrane region" description="Helical" evidence="1">
    <location>
        <begin position="138"/>
        <end position="160"/>
    </location>
</feature>
<dbReference type="PANTHER" id="PTHR34151:SF1">
    <property type="entry name" value="CASP-LIKE PROTEIN-RELATED"/>
    <property type="match status" value="1"/>
</dbReference>